<dbReference type="SUPFAM" id="SSF53474">
    <property type="entry name" value="alpha/beta-Hydrolases"/>
    <property type="match status" value="1"/>
</dbReference>
<dbReference type="EMBL" id="ANIE01000007">
    <property type="protein sequence ID" value="KEF30945.1"/>
    <property type="molecule type" value="Genomic_DNA"/>
</dbReference>
<dbReference type="STRING" id="1137280.D777_02887"/>
<accession>A0A072NCW8</accession>
<proteinExistence type="predicted"/>
<dbReference type="InterPro" id="IPR000073">
    <property type="entry name" value="AB_hydrolase_1"/>
</dbReference>
<organism evidence="2 3">
    <name type="scientific">Marinobacter nitratireducens</name>
    <dbReference type="NCBI Taxonomy" id="1137280"/>
    <lineage>
        <taxon>Bacteria</taxon>
        <taxon>Pseudomonadati</taxon>
        <taxon>Pseudomonadota</taxon>
        <taxon>Gammaproteobacteria</taxon>
        <taxon>Pseudomonadales</taxon>
        <taxon>Marinobacteraceae</taxon>
        <taxon>Marinobacter</taxon>
    </lineage>
</organism>
<comment type="caution">
    <text evidence="2">The sequence shown here is derived from an EMBL/GenBank/DDBJ whole genome shotgun (WGS) entry which is preliminary data.</text>
</comment>
<feature type="domain" description="AB hydrolase-1" evidence="1">
    <location>
        <begin position="113"/>
        <end position="293"/>
    </location>
</feature>
<name>A0A072NCW8_9GAMM</name>
<keyword evidence="3" id="KW-1185">Reference proteome</keyword>
<reference evidence="2 3" key="1">
    <citation type="submission" date="2012-12" db="EMBL/GenBank/DDBJ databases">
        <title>Genome assembly of Marinobacter sp. AK21.</title>
        <authorList>
            <person name="Khatri I."/>
            <person name="Kumar R."/>
            <person name="Vaidya B."/>
            <person name="Subramanian S."/>
            <person name="Pinnaka A."/>
        </authorList>
    </citation>
    <scope>NUCLEOTIDE SEQUENCE [LARGE SCALE GENOMIC DNA]</scope>
    <source>
        <strain evidence="2 3">AK21</strain>
    </source>
</reference>
<dbReference type="Proteomes" id="UP000035057">
    <property type="component" value="Unassembled WGS sequence"/>
</dbReference>
<dbReference type="PATRIC" id="fig|1137280.3.peg.2704"/>
<dbReference type="OrthoDB" id="869379at2"/>
<gene>
    <name evidence="2" type="ORF">D777_02887</name>
</gene>
<dbReference type="Gene3D" id="3.40.50.1820">
    <property type="entry name" value="alpha/beta hydrolase"/>
    <property type="match status" value="1"/>
</dbReference>
<dbReference type="AlphaFoldDB" id="A0A072NCW8"/>
<protein>
    <recommendedName>
        <fullName evidence="1">AB hydrolase-1 domain-containing protein</fullName>
    </recommendedName>
</protein>
<sequence length="303" mass="32813">MSSPPLSQWQRHASAIVSGFLGDWLESRNNALAVPMSVLHEGREVVPQSPGVDRASGTVCLSIHGLMELESVWNLPGTDKQTYGTSLSGNVPGGVTDLMLRYNTGRPIYRNGEDLAALLETLVDSWPVPVKRLILIGHSMGGLLIRSACHYGQVSGHRWANLLGDCVYIGSPHDGSWLARGAHAAAGLLNEMPRDYLRVGGEVIDLRSEGIRNLTRGEVLARGTEETPLIPGVRHFVVCGLLARSRKNPVNALFGDALVHESSAQGRERSGWELAGVTTFPGVDHIRLAHHPDVAKQLEAWLV</sequence>
<evidence type="ECO:0000313" key="3">
    <source>
        <dbReference type="Proteomes" id="UP000035057"/>
    </source>
</evidence>
<evidence type="ECO:0000313" key="2">
    <source>
        <dbReference type="EMBL" id="KEF30945.1"/>
    </source>
</evidence>
<dbReference type="Pfam" id="PF12697">
    <property type="entry name" value="Abhydrolase_6"/>
    <property type="match status" value="1"/>
</dbReference>
<evidence type="ECO:0000259" key="1">
    <source>
        <dbReference type="Pfam" id="PF12697"/>
    </source>
</evidence>
<dbReference type="RefSeq" id="WP_036132996.1">
    <property type="nucleotide sequence ID" value="NZ_ANIE01000007.1"/>
</dbReference>
<dbReference type="InterPro" id="IPR029058">
    <property type="entry name" value="AB_hydrolase_fold"/>
</dbReference>